<dbReference type="Pfam" id="PF11720">
    <property type="entry name" value="Inhibitor_I78"/>
    <property type="match status" value="1"/>
</dbReference>
<name>A0A2W5U390_CERSP</name>
<protein>
    <recommendedName>
        <fullName evidence="3">Peptidase inhibitor I78 family protein</fullName>
    </recommendedName>
</protein>
<dbReference type="InterPro" id="IPR021719">
    <property type="entry name" value="Prot_inh_I78"/>
</dbReference>
<sequence length="101" mass="10595">MRRAALIAVLALSACVETLPTLPPIDSGKPAPQPIPPAADACGAQGLQVLVGQNVALFESQARSGPSRVIRPGQPVTMDYSEARVNVAVDTQDRITRIYCG</sequence>
<organism evidence="1 2">
    <name type="scientific">Cereibacter sphaeroides</name>
    <name type="common">Rhodobacter sphaeroides</name>
    <dbReference type="NCBI Taxonomy" id="1063"/>
    <lineage>
        <taxon>Bacteria</taxon>
        <taxon>Pseudomonadati</taxon>
        <taxon>Pseudomonadota</taxon>
        <taxon>Alphaproteobacteria</taxon>
        <taxon>Rhodobacterales</taxon>
        <taxon>Paracoccaceae</taxon>
        <taxon>Cereibacter</taxon>
    </lineage>
</organism>
<evidence type="ECO:0000313" key="2">
    <source>
        <dbReference type="Proteomes" id="UP000248975"/>
    </source>
</evidence>
<proteinExistence type="predicted"/>
<evidence type="ECO:0000313" key="1">
    <source>
        <dbReference type="EMBL" id="PZQ97813.1"/>
    </source>
</evidence>
<gene>
    <name evidence="1" type="ORF">DI533_11685</name>
</gene>
<dbReference type="EMBL" id="QFQS01000002">
    <property type="protein sequence ID" value="PZQ97813.1"/>
    <property type="molecule type" value="Genomic_DNA"/>
</dbReference>
<evidence type="ECO:0008006" key="3">
    <source>
        <dbReference type="Google" id="ProtNLM"/>
    </source>
</evidence>
<reference evidence="1 2" key="1">
    <citation type="submission" date="2017-08" db="EMBL/GenBank/DDBJ databases">
        <title>Infants hospitalized years apart are colonized by the same room-sourced microbial strains.</title>
        <authorList>
            <person name="Brooks B."/>
            <person name="Olm M.R."/>
            <person name="Firek B.A."/>
            <person name="Baker R."/>
            <person name="Thomas B.C."/>
            <person name="Morowitz M.J."/>
            <person name="Banfield J.F."/>
        </authorList>
    </citation>
    <scope>NUCLEOTIDE SEQUENCE [LARGE SCALE GENOMIC DNA]</scope>
    <source>
        <strain evidence="1">S2_003_000_R2_11</strain>
    </source>
</reference>
<comment type="caution">
    <text evidence="1">The sequence shown here is derived from an EMBL/GenBank/DDBJ whole genome shotgun (WGS) entry which is preliminary data.</text>
</comment>
<accession>A0A2W5U390</accession>
<dbReference type="PROSITE" id="PS51257">
    <property type="entry name" value="PROKAR_LIPOPROTEIN"/>
    <property type="match status" value="1"/>
</dbReference>
<dbReference type="AlphaFoldDB" id="A0A2W5U390"/>
<dbReference type="Gene3D" id="3.30.10.10">
    <property type="entry name" value="Trypsin Inhibitor V, subunit A"/>
    <property type="match status" value="1"/>
</dbReference>
<dbReference type="Proteomes" id="UP000248975">
    <property type="component" value="Unassembled WGS sequence"/>
</dbReference>